<accession>A0A6T6X7Q3</accession>
<sequence>MHEPLLRNRKELTSLPALEPSVEKVRRKFAKSEGEELGCFCRMCACRPRCSGNIKTLITVIILFSVVSIAQLLGSYISNSLALLGDSISMGIDTLTFCFNLYAECSISKHKATIQLVASGVSLVALTIFTISVIIEAIDRLFYSDKHTVDPYIVLGFSFVGLCFDVIGFWAYYHWGHDPLDPVDVPLPDDDEDKGEKIKKLENFAANGHTIDTVEEGKERTTGANINILSALMHVASDALRSVTTLIEGLLILYTDLDSENTDAVASLIVSTIIVIGTTAAMFSWAQEVYKHMYGSDESAFCEIEKKELATPTAYLNGSKSGKAANGFNNHDFQKEMGPPLGHRLVGGGGHFASRPGQGGDFESRPGPGGDPTFTGYQAMR</sequence>
<dbReference type="Gene3D" id="1.20.1510.10">
    <property type="entry name" value="Cation efflux protein transmembrane domain"/>
    <property type="match status" value="1"/>
</dbReference>
<evidence type="ECO:0000256" key="7">
    <source>
        <dbReference type="SAM" id="Phobius"/>
    </source>
</evidence>
<dbReference type="GO" id="GO:0005385">
    <property type="term" value="F:zinc ion transmembrane transporter activity"/>
    <property type="evidence" value="ECO:0007669"/>
    <property type="project" value="TreeGrafter"/>
</dbReference>
<feature type="transmembrane region" description="Helical" evidence="7">
    <location>
        <begin position="116"/>
        <end position="138"/>
    </location>
</feature>
<evidence type="ECO:0000313" key="9">
    <source>
        <dbReference type="EMBL" id="CAD8457715.1"/>
    </source>
</evidence>
<name>A0A6T6X7Q3_9EUKA</name>
<keyword evidence="2 7" id="KW-0812">Transmembrane</keyword>
<organism evidence="10">
    <name type="scientific">Amorphochlora amoebiformis</name>
    <dbReference type="NCBI Taxonomy" id="1561963"/>
    <lineage>
        <taxon>Eukaryota</taxon>
        <taxon>Sar</taxon>
        <taxon>Rhizaria</taxon>
        <taxon>Cercozoa</taxon>
        <taxon>Chlorarachniophyceae</taxon>
        <taxon>Amorphochlora</taxon>
    </lineage>
</organism>
<evidence type="ECO:0000256" key="3">
    <source>
        <dbReference type="ARBA" id="ARBA00022906"/>
    </source>
</evidence>
<dbReference type="SUPFAM" id="SSF161111">
    <property type="entry name" value="Cation efflux protein transmembrane domain-like"/>
    <property type="match status" value="1"/>
</dbReference>
<dbReference type="PANTHER" id="PTHR11562">
    <property type="entry name" value="CATION EFFLUX PROTEIN/ ZINC TRANSPORTER"/>
    <property type="match status" value="1"/>
</dbReference>
<dbReference type="EMBL" id="HBEM01024547">
    <property type="protein sequence ID" value="CAD8457715.1"/>
    <property type="molecule type" value="Transcribed_RNA"/>
</dbReference>
<keyword evidence="3" id="KW-0862">Zinc</keyword>
<keyword evidence="3" id="KW-0864">Zinc transport</keyword>
<evidence type="ECO:0000256" key="2">
    <source>
        <dbReference type="ARBA" id="ARBA00022692"/>
    </source>
</evidence>
<gene>
    <name evidence="9" type="ORF">LAMO00422_LOCUS16664</name>
    <name evidence="10" type="ORF">LAMO00422_LOCUS16666</name>
</gene>
<dbReference type="InterPro" id="IPR058533">
    <property type="entry name" value="Cation_efflux_TM"/>
</dbReference>
<feature type="region of interest" description="Disordered" evidence="6">
    <location>
        <begin position="349"/>
        <end position="381"/>
    </location>
</feature>
<evidence type="ECO:0000259" key="8">
    <source>
        <dbReference type="Pfam" id="PF01545"/>
    </source>
</evidence>
<keyword evidence="3" id="KW-0813">Transport</keyword>
<feature type="transmembrane region" description="Helical" evidence="7">
    <location>
        <begin position="57"/>
        <end position="77"/>
    </location>
</feature>
<keyword evidence="4 7" id="KW-1133">Transmembrane helix</keyword>
<evidence type="ECO:0000313" key="10">
    <source>
        <dbReference type="EMBL" id="CAD8457717.1"/>
    </source>
</evidence>
<keyword evidence="3" id="KW-0406">Ion transport</keyword>
<dbReference type="InterPro" id="IPR050681">
    <property type="entry name" value="CDF/SLC30A"/>
</dbReference>
<dbReference type="Pfam" id="PF01545">
    <property type="entry name" value="Cation_efflux"/>
    <property type="match status" value="1"/>
</dbReference>
<proteinExistence type="predicted"/>
<dbReference type="InterPro" id="IPR027469">
    <property type="entry name" value="Cation_efflux_TMD_sf"/>
</dbReference>
<feature type="transmembrane region" description="Helical" evidence="7">
    <location>
        <begin position="264"/>
        <end position="286"/>
    </location>
</feature>
<dbReference type="EMBL" id="HBEM01024549">
    <property type="protein sequence ID" value="CAD8457717.1"/>
    <property type="molecule type" value="Transcribed_RNA"/>
</dbReference>
<dbReference type="AlphaFoldDB" id="A0A6T6X7Q3"/>
<dbReference type="GO" id="GO:0005886">
    <property type="term" value="C:plasma membrane"/>
    <property type="evidence" value="ECO:0007669"/>
    <property type="project" value="TreeGrafter"/>
</dbReference>
<reference evidence="10" key="1">
    <citation type="submission" date="2021-01" db="EMBL/GenBank/DDBJ databases">
        <authorList>
            <person name="Corre E."/>
            <person name="Pelletier E."/>
            <person name="Niang G."/>
            <person name="Scheremetjew M."/>
            <person name="Finn R."/>
            <person name="Kale V."/>
            <person name="Holt S."/>
            <person name="Cochrane G."/>
            <person name="Meng A."/>
            <person name="Brown T."/>
            <person name="Cohen L."/>
        </authorList>
    </citation>
    <scope>NUCLEOTIDE SEQUENCE</scope>
    <source>
        <strain evidence="10">CCMP2058</strain>
    </source>
</reference>
<evidence type="ECO:0000256" key="1">
    <source>
        <dbReference type="ARBA" id="ARBA00004141"/>
    </source>
</evidence>
<evidence type="ECO:0000256" key="4">
    <source>
        <dbReference type="ARBA" id="ARBA00022989"/>
    </source>
</evidence>
<dbReference type="InterPro" id="IPR002524">
    <property type="entry name" value="Cation_efflux"/>
</dbReference>
<dbReference type="PANTHER" id="PTHR11562:SF17">
    <property type="entry name" value="RE54080P-RELATED"/>
    <property type="match status" value="1"/>
</dbReference>
<dbReference type="NCBIfam" id="TIGR01297">
    <property type="entry name" value="CDF"/>
    <property type="match status" value="1"/>
</dbReference>
<evidence type="ECO:0000256" key="6">
    <source>
        <dbReference type="SAM" id="MobiDB-lite"/>
    </source>
</evidence>
<comment type="subcellular location">
    <subcellularLocation>
        <location evidence="1">Membrane</location>
        <topology evidence="1">Multi-pass membrane protein</topology>
    </subcellularLocation>
</comment>
<evidence type="ECO:0000256" key="5">
    <source>
        <dbReference type="ARBA" id="ARBA00023136"/>
    </source>
</evidence>
<feature type="transmembrane region" description="Helical" evidence="7">
    <location>
        <begin position="150"/>
        <end position="173"/>
    </location>
</feature>
<feature type="domain" description="Cation efflux protein transmembrane" evidence="8">
    <location>
        <begin position="58"/>
        <end position="278"/>
    </location>
</feature>
<keyword evidence="5 7" id="KW-0472">Membrane</keyword>
<protein>
    <recommendedName>
        <fullName evidence="8">Cation efflux protein transmembrane domain-containing protein</fullName>
    </recommendedName>
</protein>